<sequence>MRVGEYRVFYDVDEDGKIVYVRAVAGNHRDKLQRRSWDETVNPRTTF</sequence>
<gene>
    <name evidence="1" type="ORF">MC7420_7963</name>
</gene>
<dbReference type="AlphaFoldDB" id="B4VJI0"/>
<dbReference type="InterPro" id="IPR035093">
    <property type="entry name" value="RelE/ParE_toxin_dom_sf"/>
</dbReference>
<protein>
    <submittedName>
        <fullName evidence="1">Uncharacterized protein</fullName>
    </submittedName>
</protein>
<evidence type="ECO:0000313" key="1">
    <source>
        <dbReference type="EMBL" id="EDX78225.1"/>
    </source>
</evidence>
<dbReference type="HOGENOM" id="CLU_3166765_0_0_3"/>
<dbReference type="Proteomes" id="UP000003835">
    <property type="component" value="Unassembled WGS sequence"/>
</dbReference>
<dbReference type="STRING" id="118168.MC7420_7963"/>
<keyword evidence="2" id="KW-1185">Reference proteome</keyword>
<accession>B4VJI0</accession>
<organism evidence="1 2">
    <name type="scientific">Coleofasciculus chthonoplastes PCC 7420</name>
    <dbReference type="NCBI Taxonomy" id="118168"/>
    <lineage>
        <taxon>Bacteria</taxon>
        <taxon>Bacillati</taxon>
        <taxon>Cyanobacteriota</taxon>
        <taxon>Cyanophyceae</taxon>
        <taxon>Coleofasciculales</taxon>
        <taxon>Coleofasciculaceae</taxon>
        <taxon>Coleofasciculus</taxon>
    </lineage>
</organism>
<evidence type="ECO:0000313" key="2">
    <source>
        <dbReference type="Proteomes" id="UP000003835"/>
    </source>
</evidence>
<name>B4VJI0_9CYAN</name>
<dbReference type="EMBL" id="DS989842">
    <property type="protein sequence ID" value="EDX78225.1"/>
    <property type="molecule type" value="Genomic_DNA"/>
</dbReference>
<reference evidence="1 2" key="1">
    <citation type="submission" date="2008-07" db="EMBL/GenBank/DDBJ databases">
        <authorList>
            <person name="Tandeau de Marsac N."/>
            <person name="Ferriera S."/>
            <person name="Johnson J."/>
            <person name="Kravitz S."/>
            <person name="Beeson K."/>
            <person name="Sutton G."/>
            <person name="Rogers Y.-H."/>
            <person name="Friedman R."/>
            <person name="Frazier M."/>
            <person name="Venter J.C."/>
        </authorList>
    </citation>
    <scope>NUCLEOTIDE SEQUENCE [LARGE SCALE GENOMIC DNA]</scope>
    <source>
        <strain evidence="1 2">PCC 7420</strain>
    </source>
</reference>
<dbReference type="SUPFAM" id="SSF143011">
    <property type="entry name" value="RelE-like"/>
    <property type="match status" value="1"/>
</dbReference>
<dbReference type="Gene3D" id="3.30.2310.20">
    <property type="entry name" value="RelE-like"/>
    <property type="match status" value="1"/>
</dbReference>
<proteinExistence type="predicted"/>